<proteinExistence type="predicted"/>
<dbReference type="AlphaFoldDB" id="A0A8J1XRS7"/>
<dbReference type="PANTHER" id="PTHR13947:SF37">
    <property type="entry name" value="LD18367P"/>
    <property type="match status" value="1"/>
</dbReference>
<name>A0A8J1XRS7_OWEFU</name>
<dbReference type="PANTHER" id="PTHR13947">
    <property type="entry name" value="GNAT FAMILY N-ACETYLTRANSFERASE"/>
    <property type="match status" value="1"/>
</dbReference>
<reference evidence="3" key="1">
    <citation type="submission" date="2022-03" db="EMBL/GenBank/DDBJ databases">
        <authorList>
            <person name="Martin C."/>
        </authorList>
    </citation>
    <scope>NUCLEOTIDE SEQUENCE</scope>
</reference>
<sequence>MWLCCKIETGRSPDYNIFCQYWSDPKHPLWVISHNECIIGTAGLAEHGLNEKGEVTHMAIKRRYKRNGLAQILLYKLIEYCEKYEYEEIILFTSVLQLPAERLYEKIGFKKWKMSKHIFIRSCIEVQTSHFSLKLPRTNT</sequence>
<dbReference type="InterPro" id="IPR016181">
    <property type="entry name" value="Acyl_CoA_acyltransferase"/>
</dbReference>
<evidence type="ECO:0000256" key="1">
    <source>
        <dbReference type="ARBA" id="ARBA00022679"/>
    </source>
</evidence>
<feature type="domain" description="N-acetyltransferase" evidence="2">
    <location>
        <begin position="1"/>
        <end position="138"/>
    </location>
</feature>
<dbReference type="SUPFAM" id="SSF55729">
    <property type="entry name" value="Acyl-CoA N-acyltransferases (Nat)"/>
    <property type="match status" value="1"/>
</dbReference>
<evidence type="ECO:0000313" key="4">
    <source>
        <dbReference type="Proteomes" id="UP000749559"/>
    </source>
</evidence>
<keyword evidence="4" id="KW-1185">Reference proteome</keyword>
<protein>
    <recommendedName>
        <fullName evidence="2">N-acetyltransferase domain-containing protein</fullName>
    </recommendedName>
</protein>
<dbReference type="PROSITE" id="PS51186">
    <property type="entry name" value="GNAT"/>
    <property type="match status" value="1"/>
</dbReference>
<dbReference type="OrthoDB" id="41532at2759"/>
<evidence type="ECO:0000259" key="2">
    <source>
        <dbReference type="PROSITE" id="PS51186"/>
    </source>
</evidence>
<dbReference type="InterPro" id="IPR000182">
    <property type="entry name" value="GNAT_dom"/>
</dbReference>
<organism evidence="3 4">
    <name type="scientific">Owenia fusiformis</name>
    <name type="common">Polychaete worm</name>
    <dbReference type="NCBI Taxonomy" id="6347"/>
    <lineage>
        <taxon>Eukaryota</taxon>
        <taxon>Metazoa</taxon>
        <taxon>Spiralia</taxon>
        <taxon>Lophotrochozoa</taxon>
        <taxon>Annelida</taxon>
        <taxon>Polychaeta</taxon>
        <taxon>Sedentaria</taxon>
        <taxon>Canalipalpata</taxon>
        <taxon>Sabellida</taxon>
        <taxon>Oweniida</taxon>
        <taxon>Oweniidae</taxon>
        <taxon>Owenia</taxon>
    </lineage>
</organism>
<keyword evidence="1" id="KW-0808">Transferase</keyword>
<dbReference type="Proteomes" id="UP000749559">
    <property type="component" value="Unassembled WGS sequence"/>
</dbReference>
<evidence type="ECO:0000313" key="3">
    <source>
        <dbReference type="EMBL" id="CAH1789694.1"/>
    </source>
</evidence>
<dbReference type="EMBL" id="CAIIXF020000007">
    <property type="protein sequence ID" value="CAH1789694.1"/>
    <property type="molecule type" value="Genomic_DNA"/>
</dbReference>
<comment type="caution">
    <text evidence="3">The sequence shown here is derived from an EMBL/GenBank/DDBJ whole genome shotgun (WGS) entry which is preliminary data.</text>
</comment>
<dbReference type="Pfam" id="PF00583">
    <property type="entry name" value="Acetyltransf_1"/>
    <property type="match status" value="1"/>
</dbReference>
<dbReference type="Gene3D" id="3.40.630.30">
    <property type="match status" value="1"/>
</dbReference>
<dbReference type="GO" id="GO:0008080">
    <property type="term" value="F:N-acetyltransferase activity"/>
    <property type="evidence" value="ECO:0007669"/>
    <property type="project" value="InterPro"/>
</dbReference>
<gene>
    <name evidence="3" type="ORF">OFUS_LOCUS15009</name>
</gene>
<dbReference type="CDD" id="cd04301">
    <property type="entry name" value="NAT_SF"/>
    <property type="match status" value="1"/>
</dbReference>
<accession>A0A8J1XRS7</accession>
<dbReference type="InterPro" id="IPR050769">
    <property type="entry name" value="NAT_camello-type"/>
</dbReference>